<dbReference type="InterPro" id="IPR003593">
    <property type="entry name" value="AAA+_ATPase"/>
</dbReference>
<dbReference type="GO" id="GO:0016887">
    <property type="term" value="F:ATP hydrolysis activity"/>
    <property type="evidence" value="ECO:0007669"/>
    <property type="project" value="InterPro"/>
</dbReference>
<protein>
    <submittedName>
        <fullName evidence="6">XRE-family DNA-binding domain-containing protein</fullName>
    </submittedName>
</protein>
<dbReference type="GO" id="GO:0003677">
    <property type="term" value="F:DNA binding"/>
    <property type="evidence" value="ECO:0007669"/>
    <property type="project" value="UniProtKB-KW"/>
</dbReference>
<dbReference type="SMART" id="SM00530">
    <property type="entry name" value="HTH_XRE"/>
    <property type="match status" value="1"/>
</dbReference>
<dbReference type="SUPFAM" id="SSF52540">
    <property type="entry name" value="P-loop containing nucleoside triphosphate hydrolases"/>
    <property type="match status" value="1"/>
</dbReference>
<gene>
    <name evidence="6" type="ORF">FC19_GL000125</name>
</gene>
<evidence type="ECO:0000313" key="6">
    <source>
        <dbReference type="EMBL" id="KRM94866.1"/>
    </source>
</evidence>
<organism evidence="6 7">
    <name type="scientific">Liquorilactobacillus aquaticus DSM 21051</name>
    <dbReference type="NCBI Taxonomy" id="1423725"/>
    <lineage>
        <taxon>Bacteria</taxon>
        <taxon>Bacillati</taxon>
        <taxon>Bacillota</taxon>
        <taxon>Bacilli</taxon>
        <taxon>Lactobacillales</taxon>
        <taxon>Lactobacillaceae</taxon>
        <taxon>Liquorilactobacillus</taxon>
    </lineage>
</organism>
<dbReference type="STRING" id="1423725.FC19_GL000125"/>
<dbReference type="EMBL" id="AYZD01000035">
    <property type="protein sequence ID" value="KRM94866.1"/>
    <property type="molecule type" value="Genomic_DNA"/>
</dbReference>
<dbReference type="SUPFAM" id="SSF47413">
    <property type="entry name" value="lambda repressor-like DNA-binding domains"/>
    <property type="match status" value="1"/>
</dbReference>
<dbReference type="OrthoDB" id="9805856at2"/>
<evidence type="ECO:0000256" key="3">
    <source>
        <dbReference type="ARBA" id="ARBA00022840"/>
    </source>
</evidence>
<evidence type="ECO:0000259" key="5">
    <source>
        <dbReference type="PROSITE" id="PS50943"/>
    </source>
</evidence>
<dbReference type="RefSeq" id="WP_057877002.1">
    <property type="nucleotide sequence ID" value="NZ_AYZD01000035.1"/>
</dbReference>
<dbReference type="PANTHER" id="PTHR42711:SF17">
    <property type="entry name" value="ABC TRANSPORTER ATP-BINDING PROTEIN"/>
    <property type="match status" value="1"/>
</dbReference>
<comment type="caution">
    <text evidence="6">The sequence shown here is derived from an EMBL/GenBank/DDBJ whole genome shotgun (WGS) entry which is preliminary data.</text>
</comment>
<keyword evidence="1" id="KW-0813">Transport</keyword>
<dbReference type="InterPro" id="IPR050763">
    <property type="entry name" value="ABC_transporter_ATP-binding"/>
</dbReference>
<evidence type="ECO:0000256" key="2">
    <source>
        <dbReference type="ARBA" id="ARBA00022741"/>
    </source>
</evidence>
<dbReference type="PROSITE" id="PS50893">
    <property type="entry name" value="ABC_TRANSPORTER_2"/>
    <property type="match status" value="1"/>
</dbReference>
<dbReference type="PROSITE" id="PS00211">
    <property type="entry name" value="ABC_TRANSPORTER_1"/>
    <property type="match status" value="1"/>
</dbReference>
<sequence>MKNIFSHQLITLRRRKKLSQNDLARKLYVSRQSISKWENGENEPGIDKLITLSEILGVSLDFLILGKDNMNDLILKISGLTKAFAQPVLNGIDLNIYGKDRIALLGSNGAGKSTLVKVIYGELQPDTGRVASYINNKDDLNVMTQDDVLMEDLKVIEQVQLAALIDKVYSEEFIEQLIRKFRLEKQKNTFVGKLSGGQKRRLSLLLTLLRDSKLLILDEPTVGMDLESIDFFWRYLDHVGGCVITITHDFNQIDKYFSRVLLLKDGKIMQDVSVDKIHSHNQTIEQWYRQFNNEEEHVK</sequence>
<dbReference type="InterPro" id="IPR003439">
    <property type="entry name" value="ABC_transporter-like_ATP-bd"/>
</dbReference>
<dbReference type="GO" id="GO:0005524">
    <property type="term" value="F:ATP binding"/>
    <property type="evidence" value="ECO:0007669"/>
    <property type="project" value="UniProtKB-KW"/>
</dbReference>
<dbReference type="AlphaFoldDB" id="A0A0R2CUM8"/>
<dbReference type="InterPro" id="IPR027417">
    <property type="entry name" value="P-loop_NTPase"/>
</dbReference>
<proteinExistence type="predicted"/>
<keyword evidence="7" id="KW-1185">Reference proteome</keyword>
<dbReference type="Pfam" id="PF00005">
    <property type="entry name" value="ABC_tran"/>
    <property type="match status" value="1"/>
</dbReference>
<accession>A0A0R2CUM8</accession>
<dbReference type="SMART" id="SM00382">
    <property type="entry name" value="AAA"/>
    <property type="match status" value="1"/>
</dbReference>
<reference evidence="6 7" key="1">
    <citation type="journal article" date="2015" name="Genome Announc.">
        <title>Expanding the biotechnology potential of lactobacilli through comparative genomics of 213 strains and associated genera.</title>
        <authorList>
            <person name="Sun Z."/>
            <person name="Harris H.M."/>
            <person name="McCann A."/>
            <person name="Guo C."/>
            <person name="Argimon S."/>
            <person name="Zhang W."/>
            <person name="Yang X."/>
            <person name="Jeffery I.B."/>
            <person name="Cooney J.C."/>
            <person name="Kagawa T.F."/>
            <person name="Liu W."/>
            <person name="Song Y."/>
            <person name="Salvetti E."/>
            <person name="Wrobel A."/>
            <person name="Rasinkangas P."/>
            <person name="Parkhill J."/>
            <person name="Rea M.C."/>
            <person name="O'Sullivan O."/>
            <person name="Ritari J."/>
            <person name="Douillard F.P."/>
            <person name="Paul Ross R."/>
            <person name="Yang R."/>
            <person name="Briner A.E."/>
            <person name="Felis G.E."/>
            <person name="de Vos W.M."/>
            <person name="Barrangou R."/>
            <person name="Klaenhammer T.R."/>
            <person name="Caufield P.W."/>
            <person name="Cui Y."/>
            <person name="Zhang H."/>
            <person name="O'Toole P.W."/>
        </authorList>
    </citation>
    <scope>NUCLEOTIDE SEQUENCE [LARGE SCALE GENOMIC DNA]</scope>
    <source>
        <strain evidence="6 7">DSM 21051</strain>
    </source>
</reference>
<keyword evidence="6" id="KW-0238">DNA-binding</keyword>
<dbReference type="PANTHER" id="PTHR42711">
    <property type="entry name" value="ABC TRANSPORTER ATP-BINDING PROTEIN"/>
    <property type="match status" value="1"/>
</dbReference>
<dbReference type="PROSITE" id="PS50943">
    <property type="entry name" value="HTH_CROC1"/>
    <property type="match status" value="1"/>
</dbReference>
<keyword evidence="3" id="KW-0067">ATP-binding</keyword>
<dbReference type="InterPro" id="IPR010982">
    <property type="entry name" value="Lambda_DNA-bd_dom_sf"/>
</dbReference>
<feature type="domain" description="ABC transporter" evidence="4">
    <location>
        <begin position="68"/>
        <end position="290"/>
    </location>
</feature>
<dbReference type="Gene3D" id="1.10.260.40">
    <property type="entry name" value="lambda repressor-like DNA-binding domains"/>
    <property type="match status" value="1"/>
</dbReference>
<name>A0A0R2CUM8_9LACO</name>
<dbReference type="CDD" id="cd00093">
    <property type="entry name" value="HTH_XRE"/>
    <property type="match status" value="1"/>
</dbReference>
<dbReference type="Pfam" id="PF01381">
    <property type="entry name" value="HTH_3"/>
    <property type="match status" value="1"/>
</dbReference>
<feature type="domain" description="HTH cro/C1-type" evidence="5">
    <location>
        <begin position="9"/>
        <end position="63"/>
    </location>
</feature>
<evidence type="ECO:0000259" key="4">
    <source>
        <dbReference type="PROSITE" id="PS50893"/>
    </source>
</evidence>
<dbReference type="InterPro" id="IPR017871">
    <property type="entry name" value="ABC_transporter-like_CS"/>
</dbReference>
<evidence type="ECO:0000256" key="1">
    <source>
        <dbReference type="ARBA" id="ARBA00022448"/>
    </source>
</evidence>
<dbReference type="InterPro" id="IPR001387">
    <property type="entry name" value="Cro/C1-type_HTH"/>
</dbReference>
<keyword evidence="2" id="KW-0547">Nucleotide-binding</keyword>
<evidence type="ECO:0000313" key="7">
    <source>
        <dbReference type="Proteomes" id="UP000051015"/>
    </source>
</evidence>
<dbReference type="PATRIC" id="fig|1423725.3.peg.128"/>
<dbReference type="Gene3D" id="3.40.50.300">
    <property type="entry name" value="P-loop containing nucleotide triphosphate hydrolases"/>
    <property type="match status" value="1"/>
</dbReference>
<dbReference type="Proteomes" id="UP000051015">
    <property type="component" value="Unassembled WGS sequence"/>
</dbReference>